<proteinExistence type="predicted"/>
<protein>
    <recommendedName>
        <fullName evidence="4">DUF4468 domain-containing protein</fullName>
    </recommendedName>
</protein>
<evidence type="ECO:0000256" key="1">
    <source>
        <dbReference type="SAM" id="SignalP"/>
    </source>
</evidence>
<dbReference type="EMBL" id="SWBR01000002">
    <property type="protein sequence ID" value="TKC10707.1"/>
    <property type="molecule type" value="Genomic_DNA"/>
</dbReference>
<organism evidence="2 3">
    <name type="scientific">Pedobacter polaris</name>
    <dbReference type="NCBI Taxonomy" id="2571273"/>
    <lineage>
        <taxon>Bacteria</taxon>
        <taxon>Pseudomonadati</taxon>
        <taxon>Bacteroidota</taxon>
        <taxon>Sphingobacteriia</taxon>
        <taxon>Sphingobacteriales</taxon>
        <taxon>Sphingobacteriaceae</taxon>
        <taxon>Pedobacter</taxon>
    </lineage>
</organism>
<dbReference type="AlphaFoldDB" id="A0A4U1CRD6"/>
<evidence type="ECO:0008006" key="4">
    <source>
        <dbReference type="Google" id="ProtNLM"/>
    </source>
</evidence>
<evidence type="ECO:0000313" key="3">
    <source>
        <dbReference type="Proteomes" id="UP000309488"/>
    </source>
</evidence>
<gene>
    <name evidence="2" type="ORF">FA048_11080</name>
</gene>
<accession>A0A4U1CRD6</accession>
<sequence length="147" mass="16250">MKKLIFALLLFPIFSLAQVIPEKANQIIVVNNQTAYANFIDVKLLLAKKGIELASQDKDTFEVKSGSIMVDSLSKSYYTFTCRDDKIIITGINKSNSKASDADTKTAVKLETIANVGLKGSLTQLSFKAMNDFAKFLGTKLKYEVLK</sequence>
<comment type="caution">
    <text evidence="2">The sequence shown here is derived from an EMBL/GenBank/DDBJ whole genome shotgun (WGS) entry which is preliminary data.</text>
</comment>
<dbReference type="OrthoDB" id="769141at2"/>
<keyword evidence="3" id="KW-1185">Reference proteome</keyword>
<evidence type="ECO:0000313" key="2">
    <source>
        <dbReference type="EMBL" id="TKC10707.1"/>
    </source>
</evidence>
<name>A0A4U1CRD6_9SPHI</name>
<feature type="signal peptide" evidence="1">
    <location>
        <begin position="1"/>
        <end position="17"/>
    </location>
</feature>
<dbReference type="RefSeq" id="WP_136840799.1">
    <property type="nucleotide sequence ID" value="NZ_SWBR01000002.1"/>
</dbReference>
<feature type="chain" id="PRO_5021001694" description="DUF4468 domain-containing protein" evidence="1">
    <location>
        <begin position="18"/>
        <end position="147"/>
    </location>
</feature>
<reference evidence="2 3" key="1">
    <citation type="submission" date="2019-04" db="EMBL/GenBank/DDBJ databases">
        <title>Pedobacter sp. RP-3-22 sp. nov., isolated from Arctic soil.</title>
        <authorList>
            <person name="Dahal R.H."/>
            <person name="Kim D.-U."/>
        </authorList>
    </citation>
    <scope>NUCLEOTIDE SEQUENCE [LARGE SCALE GENOMIC DNA]</scope>
    <source>
        <strain evidence="2 3">RP-3-22</strain>
    </source>
</reference>
<dbReference type="Proteomes" id="UP000309488">
    <property type="component" value="Unassembled WGS sequence"/>
</dbReference>
<keyword evidence="1" id="KW-0732">Signal</keyword>